<keyword evidence="8" id="KW-1185">Reference proteome</keyword>
<dbReference type="Gene3D" id="1.25.40.880">
    <property type="entry name" value="Alkyl sulfatase, dimerisation domain"/>
    <property type="match status" value="1"/>
</dbReference>
<dbReference type="InterPro" id="IPR038536">
    <property type="entry name" value="Alkyl/aryl-sulf_dimr_sf"/>
</dbReference>
<dbReference type="Pfam" id="PF14864">
    <property type="entry name" value="Alkyl_sulf_C"/>
    <property type="match status" value="1"/>
</dbReference>
<sequence length="677" mass="74340">MNIHRTMLFTSVVAGSLLIAGCGDTPPFEPGANEQGHTQASPATAEANEAVLQQRPFVNRVDFEDARRGLIAQDPELVVKQASGDNVWDMPAYDFVDADGENAPASVNPSLWRQAALNNIHGLFEVAEGIYQLRGFDLGNMTIIEGDEGWILVDPLTARETASRAFLFAREHLGNKPVTAILFTHSHLDHFGGVQGILEQLSPDELENLRVVAPAGFEEEATSENIIAGPAMVRRAMYMYGKRLARDERGHVGTGLGKAPAFGSFGYAEPTELIMASGTELTIDGVPFVFQLVSGSEAPSEFTFYLPEQKAFCGAEMVSRNMHNLYTLRGAKVRDARIWSGFIDEARTTFADAEVYFGSHHWPIWGRDRIDDFLAKQRDTYKFIHDQSVRMMNQGSTPDEIAENLVLPPALNDDFHNQGYYGTVKHNARAVYQFYLGWYTANPSTLDPLPDTESAGRYLEMMGGMDAVLDKARAQFDEAAHQGAAEATRTYRWLAELLNHAVFADPDNAGAKGLLANVYDQLGYQAESAPWRDVYLSGAYELRHGGPEVGINPATMKDILLETPVALFFDSMAVRLDAAKAEGESMTLKVTFTDLGESYLLTLDNSVLRHRQVDADTAADTTLSLTQTLFVDMMVGDAGLDDLLLSDELSVEGSKLGLVSLFGMLDKPQGNFNIVLP</sequence>
<dbReference type="PANTHER" id="PTHR43223">
    <property type="entry name" value="ALKYL/ARYL-SULFATASE"/>
    <property type="match status" value="1"/>
</dbReference>
<evidence type="ECO:0000256" key="1">
    <source>
        <dbReference type="ARBA" id="ARBA00022723"/>
    </source>
</evidence>
<dbReference type="Pfam" id="PF00753">
    <property type="entry name" value="Lactamase_B"/>
    <property type="match status" value="1"/>
</dbReference>
<dbReference type="AlphaFoldDB" id="A0A1H2SIP5"/>
<dbReference type="CDD" id="cd07710">
    <property type="entry name" value="arylsulfatase_Sdsa1-like_MBL-fold"/>
    <property type="match status" value="1"/>
</dbReference>
<dbReference type="EMBL" id="FNNE01000002">
    <property type="protein sequence ID" value="SDW31388.1"/>
    <property type="molecule type" value="Genomic_DNA"/>
</dbReference>
<evidence type="ECO:0000256" key="3">
    <source>
        <dbReference type="ARBA" id="ARBA00022833"/>
    </source>
</evidence>
<protein>
    <submittedName>
        <fullName evidence="7">Alkyl sulfatase BDS1, metallo-beta-lactamase superfamily</fullName>
    </submittedName>
</protein>
<dbReference type="GO" id="GO:0018909">
    <property type="term" value="P:dodecyl sulfate metabolic process"/>
    <property type="evidence" value="ECO:0007669"/>
    <property type="project" value="InterPro"/>
</dbReference>
<dbReference type="SUPFAM" id="SSF55718">
    <property type="entry name" value="SCP-like"/>
    <property type="match status" value="1"/>
</dbReference>
<evidence type="ECO:0000256" key="5">
    <source>
        <dbReference type="SAM" id="MobiDB-lite"/>
    </source>
</evidence>
<dbReference type="GO" id="GO:0046872">
    <property type="term" value="F:metal ion binding"/>
    <property type="evidence" value="ECO:0007669"/>
    <property type="project" value="UniProtKB-KW"/>
</dbReference>
<evidence type="ECO:0000313" key="7">
    <source>
        <dbReference type="EMBL" id="SDW31388.1"/>
    </source>
</evidence>
<dbReference type="InterPro" id="IPR029229">
    <property type="entry name" value="Alkyl_sulf_C"/>
</dbReference>
<evidence type="ECO:0000313" key="8">
    <source>
        <dbReference type="Proteomes" id="UP000199675"/>
    </source>
</evidence>
<dbReference type="GO" id="GO:0046983">
    <property type="term" value="F:protein dimerization activity"/>
    <property type="evidence" value="ECO:0007669"/>
    <property type="project" value="InterPro"/>
</dbReference>
<dbReference type="InterPro" id="IPR044097">
    <property type="entry name" value="Bds1/SdsA1_MBL-fold"/>
</dbReference>
<dbReference type="InterPro" id="IPR001279">
    <property type="entry name" value="Metallo-B-lactamas"/>
</dbReference>
<comment type="similarity">
    <text evidence="4">Belongs to the metallo-beta-lactamase superfamily. Type III sulfatase family.</text>
</comment>
<organism evidence="7 8">
    <name type="scientific">Marinobacter mobilis</name>
    <dbReference type="NCBI Taxonomy" id="488533"/>
    <lineage>
        <taxon>Bacteria</taxon>
        <taxon>Pseudomonadati</taxon>
        <taxon>Pseudomonadota</taxon>
        <taxon>Gammaproteobacteria</taxon>
        <taxon>Pseudomonadales</taxon>
        <taxon>Marinobacteraceae</taxon>
        <taxon>Marinobacter</taxon>
    </lineage>
</organism>
<dbReference type="InterPro" id="IPR052195">
    <property type="entry name" value="Bact_Alkyl/Aryl-Sulfatase"/>
</dbReference>
<dbReference type="Pfam" id="PF14863">
    <property type="entry name" value="Alkyl_sulf_dimr"/>
    <property type="match status" value="1"/>
</dbReference>
<keyword evidence="3" id="KW-0862">Zinc</keyword>
<dbReference type="InterPro" id="IPR036527">
    <property type="entry name" value="SCP2_sterol-bd_dom_sf"/>
</dbReference>
<evidence type="ECO:0000256" key="2">
    <source>
        <dbReference type="ARBA" id="ARBA00022801"/>
    </source>
</evidence>
<dbReference type="GO" id="GO:0018741">
    <property type="term" value="F:linear primary-alkylsulfatase activity"/>
    <property type="evidence" value="ECO:0007669"/>
    <property type="project" value="InterPro"/>
</dbReference>
<dbReference type="STRING" id="488533.SAMN04487960_102140"/>
<dbReference type="RefSeq" id="WP_091811506.1">
    <property type="nucleotide sequence ID" value="NZ_FNNE01000002.1"/>
</dbReference>
<dbReference type="Gene3D" id="3.60.15.30">
    <property type="entry name" value="Metallo-beta-lactamase domain"/>
    <property type="match status" value="1"/>
</dbReference>
<evidence type="ECO:0000259" key="6">
    <source>
        <dbReference type="SMART" id="SM00849"/>
    </source>
</evidence>
<accession>A0A1H2SIP5</accession>
<dbReference type="SUPFAM" id="SSF56281">
    <property type="entry name" value="Metallo-hydrolase/oxidoreductase"/>
    <property type="match status" value="1"/>
</dbReference>
<dbReference type="PROSITE" id="PS51257">
    <property type="entry name" value="PROKAR_LIPOPROTEIN"/>
    <property type="match status" value="1"/>
</dbReference>
<gene>
    <name evidence="7" type="ORF">SAMN04487960_102140</name>
</gene>
<dbReference type="OrthoDB" id="9815874at2"/>
<feature type="region of interest" description="Disordered" evidence="5">
    <location>
        <begin position="26"/>
        <end position="46"/>
    </location>
</feature>
<feature type="domain" description="Metallo-beta-lactamase" evidence="6">
    <location>
        <begin position="138"/>
        <end position="361"/>
    </location>
</feature>
<keyword evidence="2" id="KW-0378">Hydrolase</keyword>
<proteinExistence type="inferred from homology"/>
<dbReference type="Gene3D" id="3.30.1050.10">
    <property type="entry name" value="SCP2 sterol-binding domain"/>
    <property type="match status" value="1"/>
</dbReference>
<dbReference type="Proteomes" id="UP000199675">
    <property type="component" value="Unassembled WGS sequence"/>
</dbReference>
<name>A0A1H2SIP5_9GAMM</name>
<dbReference type="SMART" id="SM00849">
    <property type="entry name" value="Lactamase_B"/>
    <property type="match status" value="1"/>
</dbReference>
<dbReference type="FunFam" id="3.60.15.30:FF:000001">
    <property type="entry name" value="Alkyl/aryl-sulfatase BDS1"/>
    <property type="match status" value="1"/>
</dbReference>
<dbReference type="InterPro" id="IPR029228">
    <property type="entry name" value="Alkyl_sulf_dimr"/>
</dbReference>
<dbReference type="PANTHER" id="PTHR43223:SF1">
    <property type="entry name" value="ALKYL_ARYL-SULFATASE BDS1"/>
    <property type="match status" value="1"/>
</dbReference>
<reference evidence="7 8" key="1">
    <citation type="submission" date="2016-10" db="EMBL/GenBank/DDBJ databases">
        <authorList>
            <person name="de Groot N.N."/>
        </authorList>
    </citation>
    <scope>NUCLEOTIDE SEQUENCE [LARGE SCALE GENOMIC DNA]</scope>
    <source>
        <strain evidence="7 8">CGMCC 1.7059</strain>
    </source>
</reference>
<keyword evidence="1" id="KW-0479">Metal-binding</keyword>
<evidence type="ECO:0000256" key="4">
    <source>
        <dbReference type="ARBA" id="ARBA00033751"/>
    </source>
</evidence>
<dbReference type="InterPro" id="IPR036866">
    <property type="entry name" value="RibonucZ/Hydroxyglut_hydro"/>
</dbReference>